<feature type="transmembrane region" description="Helical" evidence="8">
    <location>
        <begin position="275"/>
        <end position="295"/>
    </location>
</feature>
<comment type="subcellular location">
    <subcellularLocation>
        <location evidence="1">Cell membrane</location>
        <topology evidence="1">Multi-pass membrane protein</topology>
    </subcellularLocation>
</comment>
<evidence type="ECO:0000256" key="5">
    <source>
        <dbReference type="ARBA" id="ARBA00022989"/>
    </source>
</evidence>
<dbReference type="InterPro" id="IPR036259">
    <property type="entry name" value="MFS_trans_sf"/>
</dbReference>
<dbReference type="GO" id="GO:0005886">
    <property type="term" value="C:plasma membrane"/>
    <property type="evidence" value="ECO:0007669"/>
    <property type="project" value="UniProtKB-SubCell"/>
</dbReference>
<sequence>MNTELSPTSPAEKTTEAPPATQAPQAAQAAIENHPLRVVLLLNVGHALDHLFLLIFATAVGTIASEFGFARWEDLMPYGVGAFFLFGLGSVPSGRLGDMWGRRQMMLVFFFGLGLAALVTAVAQGPWQLAGGLALIGLFASIYHPVGIPMLVQRASRPGSAIGLNGLAGNLGVAGAALLTGFLVQAWGWRAAFAVPGVISIVCGFAFAWLCAPQGPAPGRSRKPPQVVLPPRLLARALVVMTAAAVTGSLLFNFTTNGNTQFLAERFNGRIDDPVMIGLLLAVIYTLASFTQVIVGKLIDTVPLKRLYLCLVLAQIPWLVLAAHAQGWWLFVALLGAMVCIFGSIPFTDAMIVRYVDDSVRSRVAGMRLAVSFGISSLAVWLLGPVVKASSFASLFLAMACIAACTALVVLLLPGEAATGQGEARN</sequence>
<feature type="compositionally biased region" description="Low complexity" evidence="7">
    <location>
        <begin position="16"/>
        <end position="25"/>
    </location>
</feature>
<evidence type="ECO:0000256" key="1">
    <source>
        <dbReference type="ARBA" id="ARBA00004651"/>
    </source>
</evidence>
<organism evidence="10 11">
    <name type="scientific">Cupriavidus pauculus</name>
    <dbReference type="NCBI Taxonomy" id="82633"/>
    <lineage>
        <taxon>Bacteria</taxon>
        <taxon>Pseudomonadati</taxon>
        <taxon>Pseudomonadota</taxon>
        <taxon>Betaproteobacteria</taxon>
        <taxon>Burkholderiales</taxon>
        <taxon>Burkholderiaceae</taxon>
        <taxon>Cupriavidus</taxon>
    </lineage>
</organism>
<accession>A0A2N5CBP0</accession>
<evidence type="ECO:0000313" key="11">
    <source>
        <dbReference type="Proteomes" id="UP000234341"/>
    </source>
</evidence>
<keyword evidence="2" id="KW-0813">Transport</keyword>
<dbReference type="Proteomes" id="UP000234341">
    <property type="component" value="Unassembled WGS sequence"/>
</dbReference>
<feature type="transmembrane region" description="Helical" evidence="8">
    <location>
        <begin position="233"/>
        <end position="255"/>
    </location>
</feature>
<dbReference type="PANTHER" id="PTHR23517:SF2">
    <property type="entry name" value="MULTIDRUG RESISTANCE PROTEIN MDTH"/>
    <property type="match status" value="1"/>
</dbReference>
<dbReference type="OrthoDB" id="8524807at2"/>
<feature type="transmembrane region" description="Helical" evidence="8">
    <location>
        <begin position="389"/>
        <end position="413"/>
    </location>
</feature>
<evidence type="ECO:0000259" key="9">
    <source>
        <dbReference type="PROSITE" id="PS50850"/>
    </source>
</evidence>
<dbReference type="GO" id="GO:0022857">
    <property type="term" value="F:transmembrane transporter activity"/>
    <property type="evidence" value="ECO:0007669"/>
    <property type="project" value="InterPro"/>
</dbReference>
<comment type="caution">
    <text evidence="10">The sequence shown here is derived from an EMBL/GenBank/DDBJ whole genome shotgun (WGS) entry which is preliminary data.</text>
</comment>
<dbReference type="InterPro" id="IPR050171">
    <property type="entry name" value="MFS_Transporters"/>
</dbReference>
<dbReference type="AlphaFoldDB" id="A0A2N5CBP0"/>
<dbReference type="InterPro" id="IPR020846">
    <property type="entry name" value="MFS_dom"/>
</dbReference>
<feature type="transmembrane region" description="Helical" evidence="8">
    <location>
        <begin position="75"/>
        <end position="93"/>
    </location>
</feature>
<evidence type="ECO:0000256" key="2">
    <source>
        <dbReference type="ARBA" id="ARBA00022448"/>
    </source>
</evidence>
<dbReference type="SUPFAM" id="SSF103473">
    <property type="entry name" value="MFS general substrate transporter"/>
    <property type="match status" value="1"/>
</dbReference>
<feature type="transmembrane region" description="Helical" evidence="8">
    <location>
        <begin position="105"/>
        <end position="123"/>
    </location>
</feature>
<dbReference type="Gene3D" id="1.20.1250.20">
    <property type="entry name" value="MFS general substrate transporter like domains"/>
    <property type="match status" value="1"/>
</dbReference>
<evidence type="ECO:0000256" key="3">
    <source>
        <dbReference type="ARBA" id="ARBA00022475"/>
    </source>
</evidence>
<gene>
    <name evidence="10" type="ORF">CYJ10_14730</name>
</gene>
<dbReference type="RefSeq" id="WP_101682240.1">
    <property type="nucleotide sequence ID" value="NZ_PJRP01000006.1"/>
</dbReference>
<dbReference type="EMBL" id="PJRP01000006">
    <property type="protein sequence ID" value="PLP99660.1"/>
    <property type="molecule type" value="Genomic_DNA"/>
</dbReference>
<feature type="transmembrane region" description="Helical" evidence="8">
    <location>
        <begin position="164"/>
        <end position="187"/>
    </location>
</feature>
<evidence type="ECO:0000313" key="10">
    <source>
        <dbReference type="EMBL" id="PLP99660.1"/>
    </source>
</evidence>
<proteinExistence type="predicted"/>
<protein>
    <submittedName>
        <fullName evidence="10">MFS transporter</fullName>
    </submittedName>
</protein>
<dbReference type="PANTHER" id="PTHR23517">
    <property type="entry name" value="RESISTANCE PROTEIN MDTM, PUTATIVE-RELATED-RELATED"/>
    <property type="match status" value="1"/>
</dbReference>
<dbReference type="InterPro" id="IPR011701">
    <property type="entry name" value="MFS"/>
</dbReference>
<keyword evidence="3" id="KW-1003">Cell membrane</keyword>
<feature type="transmembrane region" description="Helical" evidence="8">
    <location>
        <begin position="307"/>
        <end position="325"/>
    </location>
</feature>
<keyword evidence="4 8" id="KW-0812">Transmembrane</keyword>
<feature type="transmembrane region" description="Helical" evidence="8">
    <location>
        <begin position="193"/>
        <end position="212"/>
    </location>
</feature>
<name>A0A2N5CBP0_9BURK</name>
<feature type="domain" description="Major facilitator superfamily (MFS) profile" evidence="9">
    <location>
        <begin position="38"/>
        <end position="418"/>
    </location>
</feature>
<feature type="transmembrane region" description="Helical" evidence="8">
    <location>
        <begin position="365"/>
        <end position="383"/>
    </location>
</feature>
<feature type="region of interest" description="Disordered" evidence="7">
    <location>
        <begin position="1"/>
        <end position="25"/>
    </location>
</feature>
<evidence type="ECO:0000256" key="7">
    <source>
        <dbReference type="SAM" id="MobiDB-lite"/>
    </source>
</evidence>
<evidence type="ECO:0000256" key="4">
    <source>
        <dbReference type="ARBA" id="ARBA00022692"/>
    </source>
</evidence>
<feature type="transmembrane region" description="Helical" evidence="8">
    <location>
        <begin position="129"/>
        <end position="152"/>
    </location>
</feature>
<keyword evidence="6 8" id="KW-0472">Membrane</keyword>
<feature type="transmembrane region" description="Helical" evidence="8">
    <location>
        <begin position="331"/>
        <end position="353"/>
    </location>
</feature>
<keyword evidence="5 8" id="KW-1133">Transmembrane helix</keyword>
<dbReference type="PROSITE" id="PS50850">
    <property type="entry name" value="MFS"/>
    <property type="match status" value="1"/>
</dbReference>
<evidence type="ECO:0000256" key="8">
    <source>
        <dbReference type="SAM" id="Phobius"/>
    </source>
</evidence>
<reference evidence="10 11" key="1">
    <citation type="submission" date="2017-12" db="EMBL/GenBank/DDBJ databases">
        <title>Genome sequence of the active heterotrophic nitrifier-denitrifier, Cupriavidus pauculus UM1.</title>
        <authorList>
            <person name="Putonti C."/>
            <person name="Castignetti D."/>
        </authorList>
    </citation>
    <scope>NUCLEOTIDE SEQUENCE [LARGE SCALE GENOMIC DNA]</scope>
    <source>
        <strain evidence="10 11">UM1</strain>
    </source>
</reference>
<dbReference type="Pfam" id="PF07690">
    <property type="entry name" value="MFS_1"/>
    <property type="match status" value="1"/>
</dbReference>
<evidence type="ECO:0000256" key="6">
    <source>
        <dbReference type="ARBA" id="ARBA00023136"/>
    </source>
</evidence>